<gene>
    <name evidence="9" type="ORF">HF203_15505</name>
</gene>
<sequence length="512" mass="55461">MLLRLALLLVIFVGTGARLLDLAGLPVWHDETFTLLRVFGHPAEALLHALDATEAISAAELLRFQTPDPALGWKATLQALASHPEHAPLYYLLGRITGGLAADPVMGLRGLAAGFGLLLIPAVFWLTRELYGRGLAPWLATALVAVSPVQLLYAQEARQYALWVLLVTAASAALLRACRGARRGAWWGYATLLTLGLYTHLLFVLMLPVHALVALAQGGREVRLHWLLATLGAGLLFLPWVAVMVFAPERIGEFTAWMQRPIDGARILAAWRDHLVHTFVDLGPAGLAEWGRILLLATLAWALWRFARSAPRVAVILLMTTILVHLGTVLGPDLLFGGSRSLHLRYSLPALLALALILAWALAQALEQPGPARRVAAFALVVLLALGLRSQLGILTAETWWTKQFSAHNASIAARANAQAPNVEVVASPSGVSSGELLSLAHSLDPEIRLRQPMAATSLAPAPQRTYYLLTPSESLRARFAPTHQITPIVPTWQWFVATPTADPIPDTGARR</sequence>
<keyword evidence="6 8" id="KW-1133">Transmembrane helix</keyword>
<feature type="transmembrane region" description="Helical" evidence="8">
    <location>
        <begin position="348"/>
        <end position="366"/>
    </location>
</feature>
<organism evidence="9 10">
    <name type="scientific">Marichromatium bheemlicum</name>
    <dbReference type="NCBI Taxonomy" id="365339"/>
    <lineage>
        <taxon>Bacteria</taxon>
        <taxon>Pseudomonadati</taxon>
        <taxon>Pseudomonadota</taxon>
        <taxon>Gammaproteobacteria</taxon>
        <taxon>Chromatiales</taxon>
        <taxon>Chromatiaceae</taxon>
        <taxon>Marichromatium</taxon>
    </lineage>
</organism>
<feature type="transmembrane region" description="Helical" evidence="8">
    <location>
        <begin position="313"/>
        <end position="336"/>
    </location>
</feature>
<dbReference type="PANTHER" id="PTHR33908">
    <property type="entry name" value="MANNOSYLTRANSFERASE YKCB-RELATED"/>
    <property type="match status" value="1"/>
</dbReference>
<keyword evidence="7 8" id="KW-0472">Membrane</keyword>
<keyword evidence="4 9" id="KW-0808">Transferase</keyword>
<feature type="transmembrane region" description="Helical" evidence="8">
    <location>
        <begin position="108"/>
        <end position="127"/>
    </location>
</feature>
<evidence type="ECO:0000256" key="6">
    <source>
        <dbReference type="ARBA" id="ARBA00022989"/>
    </source>
</evidence>
<evidence type="ECO:0000313" key="10">
    <source>
        <dbReference type="Proteomes" id="UP000740754"/>
    </source>
</evidence>
<feature type="transmembrane region" description="Helical" evidence="8">
    <location>
        <begin position="134"/>
        <end position="154"/>
    </location>
</feature>
<dbReference type="RefSeq" id="WP_168670997.1">
    <property type="nucleotide sequence ID" value="NZ_JAAXKX010000034.1"/>
</dbReference>
<evidence type="ECO:0000256" key="8">
    <source>
        <dbReference type="SAM" id="Phobius"/>
    </source>
</evidence>
<reference evidence="9 10" key="1">
    <citation type="submission" date="2020-04" db="EMBL/GenBank/DDBJ databases">
        <title>Draft Whole-Genome sequence of Marichromatium bheemlicum DSM 18632, type strain.</title>
        <authorList>
            <person name="Kyndt J.A."/>
            <person name="Meyer T.E."/>
        </authorList>
    </citation>
    <scope>NUCLEOTIDE SEQUENCE [LARGE SCALE GENOMIC DNA]</scope>
    <source>
        <strain evidence="9 10">DSM 18632</strain>
    </source>
</reference>
<name>A0ABX1IEX7_9GAMM</name>
<evidence type="ECO:0000313" key="9">
    <source>
        <dbReference type="EMBL" id="NKN34626.1"/>
    </source>
</evidence>
<dbReference type="InterPro" id="IPR050297">
    <property type="entry name" value="LipidA_mod_glycosyltrf_83"/>
</dbReference>
<protein>
    <submittedName>
        <fullName evidence="9">Glycosyl transferase family 39</fullName>
    </submittedName>
</protein>
<feature type="transmembrane region" description="Helical" evidence="8">
    <location>
        <begin position="185"/>
        <end position="206"/>
    </location>
</feature>
<accession>A0ABX1IEX7</accession>
<comment type="subcellular location">
    <subcellularLocation>
        <location evidence="1">Cell membrane</location>
        <topology evidence="1">Multi-pass membrane protein</topology>
    </subcellularLocation>
</comment>
<evidence type="ECO:0000256" key="1">
    <source>
        <dbReference type="ARBA" id="ARBA00004651"/>
    </source>
</evidence>
<feature type="transmembrane region" description="Helical" evidence="8">
    <location>
        <begin position="226"/>
        <end position="247"/>
    </location>
</feature>
<dbReference type="GO" id="GO:0016740">
    <property type="term" value="F:transferase activity"/>
    <property type="evidence" value="ECO:0007669"/>
    <property type="project" value="UniProtKB-KW"/>
</dbReference>
<keyword evidence="10" id="KW-1185">Reference proteome</keyword>
<keyword evidence="5 8" id="KW-0812">Transmembrane</keyword>
<dbReference type="PANTHER" id="PTHR33908:SF11">
    <property type="entry name" value="MEMBRANE PROTEIN"/>
    <property type="match status" value="1"/>
</dbReference>
<evidence type="ECO:0000256" key="2">
    <source>
        <dbReference type="ARBA" id="ARBA00022475"/>
    </source>
</evidence>
<evidence type="ECO:0000256" key="4">
    <source>
        <dbReference type="ARBA" id="ARBA00022679"/>
    </source>
</evidence>
<comment type="caution">
    <text evidence="9">The sequence shown here is derived from an EMBL/GenBank/DDBJ whole genome shotgun (WGS) entry which is preliminary data.</text>
</comment>
<evidence type="ECO:0000256" key="7">
    <source>
        <dbReference type="ARBA" id="ARBA00023136"/>
    </source>
</evidence>
<proteinExistence type="predicted"/>
<dbReference type="Proteomes" id="UP000740754">
    <property type="component" value="Unassembled WGS sequence"/>
</dbReference>
<feature type="transmembrane region" description="Helical" evidence="8">
    <location>
        <begin position="372"/>
        <end position="388"/>
    </location>
</feature>
<dbReference type="EMBL" id="JAAXKX010000034">
    <property type="protein sequence ID" value="NKN34626.1"/>
    <property type="molecule type" value="Genomic_DNA"/>
</dbReference>
<feature type="transmembrane region" description="Helical" evidence="8">
    <location>
        <begin position="160"/>
        <end position="178"/>
    </location>
</feature>
<evidence type="ECO:0000256" key="3">
    <source>
        <dbReference type="ARBA" id="ARBA00022676"/>
    </source>
</evidence>
<keyword evidence="3" id="KW-0328">Glycosyltransferase</keyword>
<evidence type="ECO:0000256" key="5">
    <source>
        <dbReference type="ARBA" id="ARBA00022692"/>
    </source>
</evidence>
<keyword evidence="2" id="KW-1003">Cell membrane</keyword>